<evidence type="ECO:0000259" key="5">
    <source>
        <dbReference type="Pfam" id="PF07687"/>
    </source>
</evidence>
<dbReference type="SUPFAM" id="SSF55031">
    <property type="entry name" value="Bacterial exopeptidase dimerisation domain"/>
    <property type="match status" value="1"/>
</dbReference>
<evidence type="ECO:0000256" key="1">
    <source>
        <dbReference type="ARBA" id="ARBA00001947"/>
    </source>
</evidence>
<dbReference type="GO" id="GO:0016787">
    <property type="term" value="F:hydrolase activity"/>
    <property type="evidence" value="ECO:0007669"/>
    <property type="project" value="UniProtKB-KW"/>
</dbReference>
<dbReference type="Pfam" id="PF07687">
    <property type="entry name" value="M20_dimer"/>
    <property type="match status" value="1"/>
</dbReference>
<dbReference type="EMBL" id="RCOR01000009">
    <property type="protein sequence ID" value="RSN70350.1"/>
    <property type="molecule type" value="Genomic_DNA"/>
</dbReference>
<dbReference type="Gene3D" id="3.40.630.10">
    <property type="entry name" value="Zn peptidases"/>
    <property type="match status" value="1"/>
</dbReference>
<comment type="cofactor">
    <cofactor evidence="1">
        <name>Zn(2+)</name>
        <dbReference type="ChEBI" id="CHEBI:29105"/>
    </cofactor>
</comment>
<keyword evidence="4" id="KW-0862">Zinc</keyword>
<dbReference type="GO" id="GO:0046872">
    <property type="term" value="F:metal ion binding"/>
    <property type="evidence" value="ECO:0007669"/>
    <property type="project" value="UniProtKB-KW"/>
</dbReference>
<proteinExistence type="predicted"/>
<name>A0A3R9PS11_9CREN</name>
<accession>A0A3R9PS11</accession>
<dbReference type="InterPro" id="IPR011650">
    <property type="entry name" value="Peptidase_M20_dimer"/>
</dbReference>
<evidence type="ECO:0000256" key="4">
    <source>
        <dbReference type="ARBA" id="ARBA00022833"/>
    </source>
</evidence>
<keyword evidence="3 6" id="KW-0378">Hydrolase</keyword>
<organism evidence="6 7">
    <name type="scientific">Candidatus Korarchaeum cryptofilum</name>
    <dbReference type="NCBI Taxonomy" id="498846"/>
    <lineage>
        <taxon>Archaea</taxon>
        <taxon>Thermoproteota</taxon>
        <taxon>Candidatus Korarchaeia</taxon>
        <taxon>Candidatus Korarchaeales</taxon>
        <taxon>Candidatus Korarchaeaceae</taxon>
        <taxon>Candidatus Korarchaeum</taxon>
    </lineage>
</organism>
<protein>
    <submittedName>
        <fullName evidence="6">M20/M25/M40 family metallo-hydrolase</fullName>
    </submittedName>
</protein>
<dbReference type="NCBIfam" id="NF006399">
    <property type="entry name" value="PRK08651.1-2"/>
    <property type="match status" value="1"/>
</dbReference>
<sequence length="401" mass="43550">MPSLSEDEGMILFLMDLVRIDTNASERRNYWEIVKLIRDRAESIGMRTHIQVFRDERGDLPNLIAWKDLGAEKNLLLLSHYDVVPAKGPWRINGMEFDPFDPRRVDGRIYGRGAADDKSAIALSLSACQIVMEGGEAEYNPIVAVVGDEEVGGTGVTALADGGLDEAGIRPDAVVVIDAAPDFVGIGASGVIHGDIIVRGRGGHAGRPFSSLNPINMAIKLADELLTGFSQIHAMKLSKIPSPPDSPVPKLWGRFSITKVEAGTQHNVIPSEATIGFDIRFIPDERKEEVIERFKAALSAASCKIGADVELKIKDTANPGWMTDPDNDFVRDVLASYEKHFGSRAIAGSLGGNDGFVFARKGIPTVSLGTIEIESNAHGELENVREDIILKMRDTIVDLLT</sequence>
<dbReference type="InterPro" id="IPR050072">
    <property type="entry name" value="Peptidase_M20A"/>
</dbReference>
<comment type="caution">
    <text evidence="6">The sequence shown here is derived from an EMBL/GenBank/DDBJ whole genome shotgun (WGS) entry which is preliminary data.</text>
</comment>
<dbReference type="AlphaFoldDB" id="A0A3R9PS11"/>
<evidence type="ECO:0000313" key="6">
    <source>
        <dbReference type="EMBL" id="RSN70350.1"/>
    </source>
</evidence>
<reference evidence="6 7" key="1">
    <citation type="submission" date="2018-10" db="EMBL/GenBank/DDBJ databases">
        <title>Co-occurring genomic capacity for anaerobic methane metabolism and dissimilatory sulfite reduction discovered in the Korarchaeota.</title>
        <authorList>
            <person name="Mckay L.J."/>
            <person name="Dlakic M."/>
            <person name="Fields M.W."/>
            <person name="Delmont T.O."/>
            <person name="Eren A.M."/>
            <person name="Jay Z.J."/>
            <person name="Klingelsmith K.B."/>
            <person name="Rusch D.B."/>
            <person name="Inskeep W.P."/>
        </authorList>
    </citation>
    <scope>NUCLEOTIDE SEQUENCE [LARGE SCALE GENOMIC DNA]</scope>
    <source>
        <strain evidence="6 7">WS</strain>
    </source>
</reference>
<feature type="domain" description="Peptidase M20 dimerisation" evidence="5">
    <location>
        <begin position="186"/>
        <end position="300"/>
    </location>
</feature>
<dbReference type="PROSITE" id="PS00758">
    <property type="entry name" value="ARGE_DAPE_CPG2_1"/>
    <property type="match status" value="1"/>
</dbReference>
<keyword evidence="2" id="KW-0479">Metal-binding</keyword>
<dbReference type="PANTHER" id="PTHR43808">
    <property type="entry name" value="ACETYLORNITHINE DEACETYLASE"/>
    <property type="match status" value="1"/>
</dbReference>
<dbReference type="RefSeq" id="WP_125740658.1">
    <property type="nucleotide sequence ID" value="NZ_RCOR01000009.1"/>
</dbReference>
<dbReference type="SUPFAM" id="SSF53187">
    <property type="entry name" value="Zn-dependent exopeptidases"/>
    <property type="match status" value="1"/>
</dbReference>
<dbReference type="InterPro" id="IPR002933">
    <property type="entry name" value="Peptidase_M20"/>
</dbReference>
<gene>
    <name evidence="6" type="ORF">D9Q81_01260</name>
</gene>
<dbReference type="PANTHER" id="PTHR43808:SF32">
    <property type="entry name" value="ARGE_DAPE-RELATED DEACYLASE"/>
    <property type="match status" value="1"/>
</dbReference>
<dbReference type="Pfam" id="PF01546">
    <property type="entry name" value="Peptidase_M20"/>
    <property type="match status" value="1"/>
</dbReference>
<evidence type="ECO:0000256" key="2">
    <source>
        <dbReference type="ARBA" id="ARBA00022723"/>
    </source>
</evidence>
<evidence type="ECO:0000313" key="7">
    <source>
        <dbReference type="Proteomes" id="UP000278149"/>
    </source>
</evidence>
<dbReference type="Gene3D" id="3.30.70.360">
    <property type="match status" value="1"/>
</dbReference>
<evidence type="ECO:0000256" key="3">
    <source>
        <dbReference type="ARBA" id="ARBA00022801"/>
    </source>
</evidence>
<dbReference type="Proteomes" id="UP000278149">
    <property type="component" value="Unassembled WGS sequence"/>
</dbReference>
<dbReference type="InterPro" id="IPR001261">
    <property type="entry name" value="ArgE/DapE_CS"/>
</dbReference>
<dbReference type="InterPro" id="IPR036264">
    <property type="entry name" value="Bact_exopeptidase_dim_dom"/>
</dbReference>